<reference evidence="14 15" key="1">
    <citation type="submission" date="2019-12" db="EMBL/GenBank/DDBJ databases">
        <title>Paraburkholderia acidiphila 7Q-K02 sp. nov and Paraburkholderia acidisoli DHF22 sp. nov., two strains isolated from forest soil.</title>
        <authorList>
            <person name="Gao Z."/>
            <person name="Qiu L."/>
        </authorList>
    </citation>
    <scope>NUCLEOTIDE SEQUENCE [LARGE SCALE GENOMIC DNA]</scope>
    <source>
        <strain evidence="14 15">DHF22</strain>
    </source>
</reference>
<dbReference type="Gene3D" id="1.10.287.130">
    <property type="match status" value="1"/>
</dbReference>
<dbReference type="OrthoDB" id="9121563at2"/>
<dbReference type="SUPFAM" id="SSF47384">
    <property type="entry name" value="Homodimeric domain of signal transducing histidine kinase"/>
    <property type="match status" value="1"/>
</dbReference>
<evidence type="ECO:0000256" key="3">
    <source>
        <dbReference type="ARBA" id="ARBA00012438"/>
    </source>
</evidence>
<feature type="transmembrane region" description="Helical" evidence="11">
    <location>
        <begin position="145"/>
        <end position="165"/>
    </location>
</feature>
<dbReference type="EMBL" id="CP046915">
    <property type="protein sequence ID" value="QGZ65522.1"/>
    <property type="molecule type" value="Genomic_DNA"/>
</dbReference>
<evidence type="ECO:0000259" key="12">
    <source>
        <dbReference type="PROSITE" id="PS50109"/>
    </source>
</evidence>
<dbReference type="InterPro" id="IPR005467">
    <property type="entry name" value="His_kinase_dom"/>
</dbReference>
<name>A0A7Z2GPE8_9BURK</name>
<keyword evidence="9" id="KW-0902">Two-component regulatory system</keyword>
<evidence type="ECO:0000256" key="11">
    <source>
        <dbReference type="SAM" id="Phobius"/>
    </source>
</evidence>
<comment type="subcellular location">
    <subcellularLocation>
        <location evidence="2">Membrane</location>
    </subcellularLocation>
</comment>
<dbReference type="Gene3D" id="6.10.340.10">
    <property type="match status" value="1"/>
</dbReference>
<dbReference type="PROSITE" id="PS50109">
    <property type="entry name" value="HIS_KIN"/>
    <property type="match status" value="1"/>
</dbReference>
<feature type="domain" description="HAMP" evidence="13">
    <location>
        <begin position="167"/>
        <end position="220"/>
    </location>
</feature>
<accession>A0A7Z2GPE8</accession>
<dbReference type="AlphaFoldDB" id="A0A7Z2GPE8"/>
<dbReference type="EC" id="2.7.13.3" evidence="3"/>
<dbReference type="CDD" id="cd00075">
    <property type="entry name" value="HATPase"/>
    <property type="match status" value="1"/>
</dbReference>
<keyword evidence="4" id="KW-0597">Phosphoprotein</keyword>
<keyword evidence="7" id="KW-0418">Kinase</keyword>
<dbReference type="InterPro" id="IPR004358">
    <property type="entry name" value="Sig_transdc_His_kin-like_C"/>
</dbReference>
<evidence type="ECO:0000256" key="6">
    <source>
        <dbReference type="ARBA" id="ARBA00022692"/>
    </source>
</evidence>
<dbReference type="InterPro" id="IPR003594">
    <property type="entry name" value="HATPase_dom"/>
</dbReference>
<dbReference type="InterPro" id="IPR036890">
    <property type="entry name" value="HATPase_C_sf"/>
</dbReference>
<dbReference type="KEGG" id="pacs:FAZ98_27645"/>
<dbReference type="GO" id="GO:0005886">
    <property type="term" value="C:plasma membrane"/>
    <property type="evidence" value="ECO:0007669"/>
    <property type="project" value="TreeGrafter"/>
</dbReference>
<dbReference type="Pfam" id="PF00512">
    <property type="entry name" value="HisKA"/>
    <property type="match status" value="1"/>
</dbReference>
<evidence type="ECO:0000256" key="8">
    <source>
        <dbReference type="ARBA" id="ARBA00022989"/>
    </source>
</evidence>
<evidence type="ECO:0000256" key="4">
    <source>
        <dbReference type="ARBA" id="ARBA00022553"/>
    </source>
</evidence>
<evidence type="ECO:0000259" key="13">
    <source>
        <dbReference type="PROSITE" id="PS50885"/>
    </source>
</evidence>
<dbReference type="InterPro" id="IPR003661">
    <property type="entry name" value="HisK_dim/P_dom"/>
</dbReference>
<dbReference type="SUPFAM" id="SSF55874">
    <property type="entry name" value="ATPase domain of HSP90 chaperone/DNA topoisomerase II/histidine kinase"/>
    <property type="match status" value="1"/>
</dbReference>
<evidence type="ECO:0000256" key="10">
    <source>
        <dbReference type="ARBA" id="ARBA00023136"/>
    </source>
</evidence>
<sequence>MPATLHAELRGTAAAPRWHRTLAREFVLAYLVLAVFVGALLSLVSVWTVNRLETHLQQIDMGMALDRVRDEYLAGKDVGRPTRFFHGEPGGDTFPAWLREVEPGFSRLEHDQRDWHVMTDDRDGVRFMLLRDYTAFEQRRARSHWLTVAGVGASLLMAFLLGAVMTRRLVRPLVGLAEQVLKRPGLPPQTRLAHAFPGNEIGRLAAAFDATYNQLEAALQREKLFTADVSHELRTPLTVIASSCELLLDDSALTPAQRHKLGRMQAASSDIQQQLAAYLMLSRDSADASGFSQSTTAAAAAEEVAHWRNRAEQLGLRLLARPDETPQGAPAAAPPQFPAALMRIVLSNLIRNALQHAASGTQIIVRTGAQHLDVIDDGPGVAAEIAPRIFTPFVRGGAANADNLGLGLSLVQRICEHQGWRITLDTQPGVGTRFHIDLAPGA</sequence>
<evidence type="ECO:0000256" key="5">
    <source>
        <dbReference type="ARBA" id="ARBA00022679"/>
    </source>
</evidence>
<evidence type="ECO:0000256" key="9">
    <source>
        <dbReference type="ARBA" id="ARBA00023012"/>
    </source>
</evidence>
<dbReference type="Proteomes" id="UP000433577">
    <property type="component" value="Chromosome 3"/>
</dbReference>
<evidence type="ECO:0000256" key="7">
    <source>
        <dbReference type="ARBA" id="ARBA00022777"/>
    </source>
</evidence>
<dbReference type="InterPro" id="IPR003660">
    <property type="entry name" value="HAMP_dom"/>
</dbReference>
<dbReference type="CDD" id="cd00082">
    <property type="entry name" value="HisKA"/>
    <property type="match status" value="1"/>
</dbReference>
<evidence type="ECO:0000256" key="2">
    <source>
        <dbReference type="ARBA" id="ARBA00004370"/>
    </source>
</evidence>
<dbReference type="InterPro" id="IPR036097">
    <property type="entry name" value="HisK_dim/P_sf"/>
</dbReference>
<evidence type="ECO:0000313" key="14">
    <source>
        <dbReference type="EMBL" id="QGZ65522.1"/>
    </source>
</evidence>
<keyword evidence="10 11" id="KW-0472">Membrane</keyword>
<evidence type="ECO:0000256" key="1">
    <source>
        <dbReference type="ARBA" id="ARBA00000085"/>
    </source>
</evidence>
<dbReference type="GO" id="GO:0000155">
    <property type="term" value="F:phosphorelay sensor kinase activity"/>
    <property type="evidence" value="ECO:0007669"/>
    <property type="project" value="InterPro"/>
</dbReference>
<organism evidence="14 15">
    <name type="scientific">Paraburkholderia acidisoli</name>
    <dbReference type="NCBI Taxonomy" id="2571748"/>
    <lineage>
        <taxon>Bacteria</taxon>
        <taxon>Pseudomonadati</taxon>
        <taxon>Pseudomonadota</taxon>
        <taxon>Betaproteobacteria</taxon>
        <taxon>Burkholderiales</taxon>
        <taxon>Burkholderiaceae</taxon>
        <taxon>Paraburkholderia</taxon>
    </lineage>
</organism>
<dbReference type="PANTHER" id="PTHR45436:SF16">
    <property type="entry name" value="HISTIDINE KINASE"/>
    <property type="match status" value="1"/>
</dbReference>
<keyword evidence="8 11" id="KW-1133">Transmembrane helix</keyword>
<keyword evidence="5" id="KW-0808">Transferase</keyword>
<dbReference type="PROSITE" id="PS50885">
    <property type="entry name" value="HAMP"/>
    <property type="match status" value="1"/>
</dbReference>
<dbReference type="Gene3D" id="3.30.565.10">
    <property type="entry name" value="Histidine kinase-like ATPase, C-terminal domain"/>
    <property type="match status" value="1"/>
</dbReference>
<feature type="domain" description="Histidine kinase" evidence="12">
    <location>
        <begin position="228"/>
        <end position="442"/>
    </location>
</feature>
<keyword evidence="6 11" id="KW-0812">Transmembrane</keyword>
<dbReference type="Pfam" id="PF02518">
    <property type="entry name" value="HATPase_c"/>
    <property type="match status" value="1"/>
</dbReference>
<keyword evidence="15" id="KW-1185">Reference proteome</keyword>
<dbReference type="SMART" id="SM00387">
    <property type="entry name" value="HATPase_c"/>
    <property type="match status" value="1"/>
</dbReference>
<protein>
    <recommendedName>
        <fullName evidence="3">histidine kinase</fullName>
        <ecNumber evidence="3">2.7.13.3</ecNumber>
    </recommendedName>
</protein>
<evidence type="ECO:0000313" key="15">
    <source>
        <dbReference type="Proteomes" id="UP000433577"/>
    </source>
</evidence>
<dbReference type="SMART" id="SM00388">
    <property type="entry name" value="HisKA"/>
    <property type="match status" value="1"/>
</dbReference>
<feature type="transmembrane region" description="Helical" evidence="11">
    <location>
        <begin position="27"/>
        <end position="49"/>
    </location>
</feature>
<proteinExistence type="predicted"/>
<gene>
    <name evidence="14" type="ORF">FAZ98_27645</name>
</gene>
<dbReference type="InterPro" id="IPR050428">
    <property type="entry name" value="TCS_sensor_his_kinase"/>
</dbReference>
<dbReference type="RefSeq" id="WP_158956035.1">
    <property type="nucleotide sequence ID" value="NZ_CP046915.1"/>
</dbReference>
<dbReference type="PRINTS" id="PR00344">
    <property type="entry name" value="BCTRLSENSOR"/>
</dbReference>
<comment type="catalytic activity">
    <reaction evidence="1">
        <text>ATP + protein L-histidine = ADP + protein N-phospho-L-histidine.</text>
        <dbReference type="EC" id="2.7.13.3"/>
    </reaction>
</comment>
<dbReference type="PANTHER" id="PTHR45436">
    <property type="entry name" value="SENSOR HISTIDINE KINASE YKOH"/>
    <property type="match status" value="1"/>
</dbReference>